<evidence type="ECO:0000313" key="2">
    <source>
        <dbReference type="EMBL" id="OGG56333.1"/>
    </source>
</evidence>
<proteinExistence type="predicted"/>
<evidence type="ECO:0000259" key="1">
    <source>
        <dbReference type="Pfam" id="PF01208"/>
    </source>
</evidence>
<reference evidence="2 3" key="1">
    <citation type="journal article" date="2016" name="Nat. Commun.">
        <title>Thousands of microbial genomes shed light on interconnected biogeochemical processes in an aquifer system.</title>
        <authorList>
            <person name="Anantharaman K."/>
            <person name="Brown C.T."/>
            <person name="Hug L.A."/>
            <person name="Sharon I."/>
            <person name="Castelle C.J."/>
            <person name="Probst A.J."/>
            <person name="Thomas B.C."/>
            <person name="Singh A."/>
            <person name="Wilkins M.J."/>
            <person name="Karaoz U."/>
            <person name="Brodie E.L."/>
            <person name="Williams K.H."/>
            <person name="Hubbard S.S."/>
            <person name="Banfield J.F."/>
        </authorList>
    </citation>
    <scope>NUCLEOTIDE SEQUENCE [LARGE SCALE GENOMIC DNA]</scope>
    <source>
        <strain evidence="3">RIFCSPLOWO2_12_FULL_64_10</strain>
    </source>
</reference>
<dbReference type="Gene3D" id="3.20.20.210">
    <property type="match status" value="1"/>
</dbReference>
<protein>
    <recommendedName>
        <fullName evidence="1">Uroporphyrinogen decarboxylase (URO-D) domain-containing protein</fullName>
    </recommendedName>
</protein>
<dbReference type="Proteomes" id="UP000178606">
    <property type="component" value="Unassembled WGS sequence"/>
</dbReference>
<dbReference type="GO" id="GO:0004853">
    <property type="term" value="F:uroporphyrinogen decarboxylase activity"/>
    <property type="evidence" value="ECO:0007669"/>
    <property type="project" value="InterPro"/>
</dbReference>
<dbReference type="InterPro" id="IPR052024">
    <property type="entry name" value="Methanogen_methyltrans"/>
</dbReference>
<dbReference type="SUPFAM" id="SSF51726">
    <property type="entry name" value="UROD/MetE-like"/>
    <property type="match status" value="1"/>
</dbReference>
<comment type="caution">
    <text evidence="2">The sequence shown here is derived from an EMBL/GenBank/DDBJ whole genome shotgun (WGS) entry which is preliminary data.</text>
</comment>
<feature type="domain" description="Uroporphyrinogen decarboxylase (URO-D)" evidence="1">
    <location>
        <begin position="189"/>
        <end position="342"/>
    </location>
</feature>
<dbReference type="EMBL" id="MFKF01000034">
    <property type="protein sequence ID" value="OGG56333.1"/>
    <property type="molecule type" value="Genomic_DNA"/>
</dbReference>
<name>A0A1F6D4G8_HANXR</name>
<evidence type="ECO:0000313" key="3">
    <source>
        <dbReference type="Proteomes" id="UP000178606"/>
    </source>
</evidence>
<dbReference type="InterPro" id="IPR038071">
    <property type="entry name" value="UROD/MetE-like_sf"/>
</dbReference>
<dbReference type="InterPro" id="IPR000257">
    <property type="entry name" value="Uroporphyrinogen_deCOase"/>
</dbReference>
<gene>
    <name evidence="2" type="ORF">A3F84_22140</name>
</gene>
<accession>A0A1F6D4G8</accession>
<dbReference type="PANTHER" id="PTHR47099:SF1">
    <property type="entry name" value="METHYLCOBAMIDE:COM METHYLTRANSFERASE MTBA"/>
    <property type="match status" value="1"/>
</dbReference>
<dbReference type="Pfam" id="PF01208">
    <property type="entry name" value="URO-D"/>
    <property type="match status" value="1"/>
</dbReference>
<dbReference type="AlphaFoldDB" id="A0A1F6D4G8"/>
<sequence>MSYDVGIKTLRREPVDRLAHTEYCSNYALVRAVTGRDPRTDREAWRAFYEAWDIDFLWTTNDGPTPWERRGRVTDMGHAEFLEGGIDRRDHVFCPFRDAEEVLAFDAVEEYGLPDFEELTRYYEQVYVGGQRSCAGQVFPGGYYKTIVSGLIQAFGWDALLGAAADRRRFDRVIEGFFRLSLHHYRAWAKTSIEVFICHDDMVWTQGPFMHPEFYRASIFPRYRRLWEVLREAGKMVLYCSDGTWTEFVDDIAAAGADGFIFEPTTSLGYVVERYGKTHAILGSKVDCRTLTFGTREAIRAEIDATLALARGCPGFVFAVGNHIPSNVPVENARFYLDYLRERWGR</sequence>
<dbReference type="PANTHER" id="PTHR47099">
    <property type="entry name" value="METHYLCOBAMIDE:COM METHYLTRANSFERASE MTBA"/>
    <property type="match status" value="1"/>
</dbReference>
<organism evidence="2 3">
    <name type="scientific">Handelsmanbacteria sp. (strain RIFCSPLOWO2_12_FULL_64_10)</name>
    <dbReference type="NCBI Taxonomy" id="1817868"/>
    <lineage>
        <taxon>Bacteria</taxon>
        <taxon>Candidatus Handelsmaniibacteriota</taxon>
    </lineage>
</organism>
<dbReference type="GO" id="GO:0006779">
    <property type="term" value="P:porphyrin-containing compound biosynthetic process"/>
    <property type="evidence" value="ECO:0007669"/>
    <property type="project" value="InterPro"/>
</dbReference>